<dbReference type="RefSeq" id="WP_079701618.1">
    <property type="nucleotide sequence ID" value="NZ_FUYR01000001.1"/>
</dbReference>
<evidence type="ECO:0000256" key="9">
    <source>
        <dbReference type="ARBA" id="ARBA00022840"/>
    </source>
</evidence>
<dbReference type="InterPro" id="IPR000014">
    <property type="entry name" value="PAS"/>
</dbReference>
<feature type="domain" description="PAS" evidence="14">
    <location>
        <begin position="162"/>
        <end position="207"/>
    </location>
</feature>
<evidence type="ECO:0000259" key="14">
    <source>
        <dbReference type="PROSITE" id="PS50112"/>
    </source>
</evidence>
<evidence type="ECO:0000256" key="12">
    <source>
        <dbReference type="ARBA" id="ARBA00023136"/>
    </source>
</evidence>
<evidence type="ECO:0000256" key="7">
    <source>
        <dbReference type="ARBA" id="ARBA00022741"/>
    </source>
</evidence>
<dbReference type="Pfam" id="PF13426">
    <property type="entry name" value="PAS_9"/>
    <property type="match status" value="1"/>
</dbReference>
<dbReference type="FunFam" id="3.30.565.10:FF:000006">
    <property type="entry name" value="Sensor histidine kinase WalK"/>
    <property type="match status" value="1"/>
</dbReference>
<dbReference type="CDD" id="cd00075">
    <property type="entry name" value="HATPase"/>
    <property type="match status" value="1"/>
</dbReference>
<keyword evidence="8" id="KW-0418">Kinase</keyword>
<keyword evidence="17" id="KW-1185">Reference proteome</keyword>
<dbReference type="InterPro" id="IPR004358">
    <property type="entry name" value="Sig_transdc_His_kin-like_C"/>
</dbReference>
<evidence type="ECO:0000313" key="16">
    <source>
        <dbReference type="EMBL" id="SKB39666.1"/>
    </source>
</evidence>
<keyword evidence="12" id="KW-0472">Membrane</keyword>
<gene>
    <name evidence="16" type="ORF">SAMN05661099_1105</name>
</gene>
<dbReference type="CDD" id="cd00130">
    <property type="entry name" value="PAS"/>
    <property type="match status" value="2"/>
</dbReference>
<dbReference type="SMART" id="SM00388">
    <property type="entry name" value="HisKA"/>
    <property type="match status" value="1"/>
</dbReference>
<keyword evidence="6" id="KW-0812">Transmembrane</keyword>
<dbReference type="PANTHER" id="PTHR42878:SF7">
    <property type="entry name" value="SENSOR HISTIDINE KINASE GLRK"/>
    <property type="match status" value="1"/>
</dbReference>
<dbReference type="NCBIfam" id="TIGR00229">
    <property type="entry name" value="sensory_box"/>
    <property type="match status" value="2"/>
</dbReference>
<evidence type="ECO:0000256" key="10">
    <source>
        <dbReference type="ARBA" id="ARBA00022989"/>
    </source>
</evidence>
<evidence type="ECO:0000256" key="4">
    <source>
        <dbReference type="ARBA" id="ARBA00022553"/>
    </source>
</evidence>
<dbReference type="InterPro" id="IPR035965">
    <property type="entry name" value="PAS-like_dom_sf"/>
</dbReference>
<dbReference type="Gene3D" id="3.30.565.10">
    <property type="entry name" value="Histidine kinase-like ATPase, C-terminal domain"/>
    <property type="match status" value="1"/>
</dbReference>
<organism evidence="16 17">
    <name type="scientific">Daejeonella lutea</name>
    <dbReference type="NCBI Taxonomy" id="572036"/>
    <lineage>
        <taxon>Bacteria</taxon>
        <taxon>Pseudomonadati</taxon>
        <taxon>Bacteroidota</taxon>
        <taxon>Sphingobacteriia</taxon>
        <taxon>Sphingobacteriales</taxon>
        <taxon>Sphingobacteriaceae</taxon>
        <taxon>Daejeonella</taxon>
    </lineage>
</organism>
<dbReference type="PROSITE" id="PS50112">
    <property type="entry name" value="PAS"/>
    <property type="match status" value="2"/>
</dbReference>
<dbReference type="GO" id="GO:0005524">
    <property type="term" value="F:ATP binding"/>
    <property type="evidence" value="ECO:0007669"/>
    <property type="project" value="UniProtKB-KW"/>
</dbReference>
<dbReference type="InterPro" id="IPR001610">
    <property type="entry name" value="PAC"/>
</dbReference>
<keyword evidence="10" id="KW-1133">Transmembrane helix</keyword>
<dbReference type="AlphaFoldDB" id="A0A1T5AXF9"/>
<comment type="catalytic activity">
    <reaction evidence="1">
        <text>ATP + protein L-histidine = ADP + protein N-phospho-L-histidine.</text>
        <dbReference type="EC" id="2.7.13.3"/>
    </reaction>
</comment>
<protein>
    <recommendedName>
        <fullName evidence="3">histidine kinase</fullName>
        <ecNumber evidence="3">2.7.13.3</ecNumber>
    </recommendedName>
</protein>
<dbReference type="STRING" id="572036.SAMN05661099_1105"/>
<keyword evidence="9" id="KW-0067">ATP-binding</keyword>
<dbReference type="GO" id="GO:0006355">
    <property type="term" value="P:regulation of DNA-templated transcription"/>
    <property type="evidence" value="ECO:0007669"/>
    <property type="project" value="InterPro"/>
</dbReference>
<dbReference type="PROSITE" id="PS50109">
    <property type="entry name" value="HIS_KIN"/>
    <property type="match status" value="1"/>
</dbReference>
<dbReference type="SMART" id="SM00091">
    <property type="entry name" value="PAS"/>
    <property type="match status" value="2"/>
</dbReference>
<dbReference type="GO" id="GO:0000155">
    <property type="term" value="F:phosphorelay sensor kinase activity"/>
    <property type="evidence" value="ECO:0007669"/>
    <property type="project" value="InterPro"/>
</dbReference>
<dbReference type="InterPro" id="IPR036097">
    <property type="entry name" value="HisK_dim/P_sf"/>
</dbReference>
<dbReference type="EMBL" id="FUYR01000001">
    <property type="protein sequence ID" value="SKB39666.1"/>
    <property type="molecule type" value="Genomic_DNA"/>
</dbReference>
<feature type="domain" description="PAC" evidence="15">
    <location>
        <begin position="91"/>
        <end position="143"/>
    </location>
</feature>
<dbReference type="SUPFAM" id="SSF55874">
    <property type="entry name" value="ATPase domain of HSP90 chaperone/DNA topoisomerase II/histidine kinase"/>
    <property type="match status" value="1"/>
</dbReference>
<dbReference type="SUPFAM" id="SSF47384">
    <property type="entry name" value="Homodimeric domain of signal transducing histidine kinase"/>
    <property type="match status" value="1"/>
</dbReference>
<accession>A0A1T5AXF9</accession>
<evidence type="ECO:0000256" key="1">
    <source>
        <dbReference type="ARBA" id="ARBA00000085"/>
    </source>
</evidence>
<dbReference type="InterPro" id="IPR003661">
    <property type="entry name" value="HisK_dim/P_dom"/>
</dbReference>
<dbReference type="OrthoDB" id="9813151at2"/>
<dbReference type="GO" id="GO:0016020">
    <property type="term" value="C:membrane"/>
    <property type="evidence" value="ECO:0007669"/>
    <property type="project" value="UniProtKB-SubCell"/>
</dbReference>
<dbReference type="PRINTS" id="PR00344">
    <property type="entry name" value="BCTRLSENSOR"/>
</dbReference>
<dbReference type="Pfam" id="PF00512">
    <property type="entry name" value="HisKA"/>
    <property type="match status" value="1"/>
</dbReference>
<name>A0A1T5AXF9_9SPHI</name>
<sequence>MRDSQDQLPNPSHSESRLFEAALDASSNGVVITDNLLPDQPIIYCNRAFEQLTGYDRDEIIGHNCRFLQSGDRDQDARSEIREAIENGKNCQVEIRNYKKNGEMIWNELMISPVTNNEGQITHFIGIQNDVSRRKAAETELAKEKEYLEERVVERTRDLELSEAYQASIIETIRESLVVLDKEMKVLSVNEHFCKFFKLKSKEIIGQVLFSIGDNGQWDIPELKDLLLKILPHNNPFEGFELENEFPRIGRKLLVLNARQVMLKGKYQERILLAIEDITERREIEQRKEDFISIASHEMKTPLTSIKGNIQLLERKAQRNNDSEYMVGFTKAAKSIERLERLIDDLLDVSKIQSGKIEFHFTDFQFDDLVTEAVSGVQAATQTHKLNITGSSNTEIAGDYGRLEQVLINLLNNAVKYSPSADEVKIHISRVSDYVKVAITDSGVGIHQRDHKRIFERFYRAEQITEKFPGVGIGLYVSSQIIKEHKGTLWVESEEGKGSVFNFTIPIKKK</sequence>
<dbReference type="InterPro" id="IPR000700">
    <property type="entry name" value="PAS-assoc_C"/>
</dbReference>
<dbReference type="FunFam" id="1.10.287.130:FF:000001">
    <property type="entry name" value="Two-component sensor histidine kinase"/>
    <property type="match status" value="1"/>
</dbReference>
<dbReference type="InterPro" id="IPR013767">
    <property type="entry name" value="PAS_fold"/>
</dbReference>
<evidence type="ECO:0000256" key="3">
    <source>
        <dbReference type="ARBA" id="ARBA00012438"/>
    </source>
</evidence>
<dbReference type="Proteomes" id="UP000189981">
    <property type="component" value="Unassembled WGS sequence"/>
</dbReference>
<feature type="domain" description="PAS" evidence="14">
    <location>
        <begin position="15"/>
        <end position="88"/>
    </location>
</feature>
<keyword evidence="7" id="KW-0547">Nucleotide-binding</keyword>
<feature type="domain" description="Histidine kinase" evidence="13">
    <location>
        <begin position="294"/>
        <end position="509"/>
    </location>
</feature>
<dbReference type="PROSITE" id="PS50113">
    <property type="entry name" value="PAC"/>
    <property type="match status" value="1"/>
</dbReference>
<dbReference type="InterPro" id="IPR005467">
    <property type="entry name" value="His_kinase_dom"/>
</dbReference>
<evidence type="ECO:0000313" key="17">
    <source>
        <dbReference type="Proteomes" id="UP000189981"/>
    </source>
</evidence>
<evidence type="ECO:0000256" key="11">
    <source>
        <dbReference type="ARBA" id="ARBA00023012"/>
    </source>
</evidence>
<keyword evidence="5" id="KW-0808">Transferase</keyword>
<keyword evidence="11" id="KW-0902">Two-component regulatory system</keyword>
<evidence type="ECO:0000259" key="13">
    <source>
        <dbReference type="PROSITE" id="PS50109"/>
    </source>
</evidence>
<dbReference type="Pfam" id="PF00989">
    <property type="entry name" value="PAS"/>
    <property type="match status" value="1"/>
</dbReference>
<dbReference type="GO" id="GO:0007234">
    <property type="term" value="P:osmosensory signaling via phosphorelay pathway"/>
    <property type="evidence" value="ECO:0007669"/>
    <property type="project" value="TreeGrafter"/>
</dbReference>
<reference evidence="17" key="1">
    <citation type="submission" date="2017-02" db="EMBL/GenBank/DDBJ databases">
        <authorList>
            <person name="Varghese N."/>
            <person name="Submissions S."/>
        </authorList>
    </citation>
    <scope>NUCLEOTIDE SEQUENCE [LARGE SCALE GENOMIC DNA]</scope>
    <source>
        <strain evidence="17">DSM 22385</strain>
    </source>
</reference>
<evidence type="ECO:0000256" key="5">
    <source>
        <dbReference type="ARBA" id="ARBA00022679"/>
    </source>
</evidence>
<evidence type="ECO:0000259" key="15">
    <source>
        <dbReference type="PROSITE" id="PS50113"/>
    </source>
</evidence>
<dbReference type="InterPro" id="IPR050351">
    <property type="entry name" value="BphY/WalK/GraS-like"/>
</dbReference>
<keyword evidence="4" id="KW-0597">Phosphoprotein</keyword>
<dbReference type="CDD" id="cd00082">
    <property type="entry name" value="HisKA"/>
    <property type="match status" value="1"/>
</dbReference>
<evidence type="ECO:0000256" key="8">
    <source>
        <dbReference type="ARBA" id="ARBA00022777"/>
    </source>
</evidence>
<dbReference type="Pfam" id="PF02518">
    <property type="entry name" value="HATPase_c"/>
    <property type="match status" value="1"/>
</dbReference>
<dbReference type="Gene3D" id="3.30.450.20">
    <property type="entry name" value="PAS domain"/>
    <property type="match status" value="2"/>
</dbReference>
<dbReference type="PANTHER" id="PTHR42878">
    <property type="entry name" value="TWO-COMPONENT HISTIDINE KINASE"/>
    <property type="match status" value="1"/>
</dbReference>
<proteinExistence type="predicted"/>
<dbReference type="SMART" id="SM00387">
    <property type="entry name" value="HATPase_c"/>
    <property type="match status" value="1"/>
</dbReference>
<dbReference type="GO" id="GO:0030295">
    <property type="term" value="F:protein kinase activator activity"/>
    <property type="evidence" value="ECO:0007669"/>
    <property type="project" value="TreeGrafter"/>
</dbReference>
<dbReference type="SMART" id="SM00086">
    <property type="entry name" value="PAC"/>
    <property type="match status" value="1"/>
</dbReference>
<dbReference type="InterPro" id="IPR003594">
    <property type="entry name" value="HATPase_dom"/>
</dbReference>
<dbReference type="GO" id="GO:0000156">
    <property type="term" value="F:phosphorelay response regulator activity"/>
    <property type="evidence" value="ECO:0007669"/>
    <property type="project" value="TreeGrafter"/>
</dbReference>
<dbReference type="SUPFAM" id="SSF55785">
    <property type="entry name" value="PYP-like sensor domain (PAS domain)"/>
    <property type="match status" value="2"/>
</dbReference>
<dbReference type="EC" id="2.7.13.3" evidence="3"/>
<evidence type="ECO:0000256" key="6">
    <source>
        <dbReference type="ARBA" id="ARBA00022692"/>
    </source>
</evidence>
<evidence type="ECO:0000256" key="2">
    <source>
        <dbReference type="ARBA" id="ARBA00004141"/>
    </source>
</evidence>
<dbReference type="InterPro" id="IPR036890">
    <property type="entry name" value="HATPase_C_sf"/>
</dbReference>
<dbReference type="Gene3D" id="1.10.287.130">
    <property type="match status" value="1"/>
</dbReference>
<comment type="subcellular location">
    <subcellularLocation>
        <location evidence="2">Membrane</location>
        <topology evidence="2">Multi-pass membrane protein</topology>
    </subcellularLocation>
</comment>